<feature type="signal peptide" evidence="2">
    <location>
        <begin position="1"/>
        <end position="18"/>
    </location>
</feature>
<gene>
    <name evidence="3" type="ORF">TrLO_g14553</name>
</gene>
<organism evidence="3 4">
    <name type="scientific">Triparma laevis f. longispina</name>
    <dbReference type="NCBI Taxonomy" id="1714387"/>
    <lineage>
        <taxon>Eukaryota</taxon>
        <taxon>Sar</taxon>
        <taxon>Stramenopiles</taxon>
        <taxon>Ochrophyta</taxon>
        <taxon>Bolidophyceae</taxon>
        <taxon>Parmales</taxon>
        <taxon>Triparmaceae</taxon>
        <taxon>Triparma</taxon>
    </lineage>
</organism>
<keyword evidence="1" id="KW-0812">Transmembrane</keyword>
<reference evidence="4" key="1">
    <citation type="journal article" date="2023" name="Commun. Biol.">
        <title>Genome analysis of Parmales, the sister group of diatoms, reveals the evolutionary specialization of diatoms from phago-mixotrophs to photoautotrophs.</title>
        <authorList>
            <person name="Ban H."/>
            <person name="Sato S."/>
            <person name="Yoshikawa S."/>
            <person name="Yamada K."/>
            <person name="Nakamura Y."/>
            <person name="Ichinomiya M."/>
            <person name="Sato N."/>
            <person name="Blanc-Mathieu R."/>
            <person name="Endo H."/>
            <person name="Kuwata A."/>
            <person name="Ogata H."/>
        </authorList>
    </citation>
    <scope>NUCLEOTIDE SEQUENCE [LARGE SCALE GENOMIC DNA]</scope>
    <source>
        <strain evidence="4">NIES 3700</strain>
    </source>
</reference>
<accession>A0A9W7L0K8</accession>
<keyword evidence="4" id="KW-1185">Reference proteome</keyword>
<feature type="chain" id="PRO_5040821946" evidence="2">
    <location>
        <begin position="19"/>
        <end position="138"/>
    </location>
</feature>
<name>A0A9W7L0K8_9STRA</name>
<proteinExistence type="predicted"/>
<comment type="caution">
    <text evidence="3">The sequence shown here is derived from an EMBL/GenBank/DDBJ whole genome shotgun (WGS) entry which is preliminary data.</text>
</comment>
<keyword evidence="1" id="KW-1133">Transmembrane helix</keyword>
<keyword evidence="1" id="KW-0472">Membrane</keyword>
<protein>
    <submittedName>
        <fullName evidence="3">Uncharacterized protein</fullName>
    </submittedName>
</protein>
<dbReference type="AlphaFoldDB" id="A0A9W7L0K8"/>
<evidence type="ECO:0000313" key="4">
    <source>
        <dbReference type="Proteomes" id="UP001165122"/>
    </source>
</evidence>
<evidence type="ECO:0000256" key="1">
    <source>
        <dbReference type="SAM" id="Phobius"/>
    </source>
</evidence>
<sequence>MSPLTFFLLLLILVLSQSFHLPTSTPPSRSKLYLLNPLKPILTSIGLKPSTNTSVYFGILSAPSSEVNSIPLTLEQARSDLINIPINERQRRLNLGKLLIPSTFIISKFLPLTVFTVLPLIPVYYLSLGFYNSGREGL</sequence>
<evidence type="ECO:0000313" key="3">
    <source>
        <dbReference type="EMBL" id="GMI18020.1"/>
    </source>
</evidence>
<evidence type="ECO:0000256" key="2">
    <source>
        <dbReference type="SAM" id="SignalP"/>
    </source>
</evidence>
<feature type="transmembrane region" description="Helical" evidence="1">
    <location>
        <begin position="109"/>
        <end position="131"/>
    </location>
</feature>
<keyword evidence="2" id="KW-0732">Signal</keyword>
<dbReference type="Proteomes" id="UP001165122">
    <property type="component" value="Unassembled WGS sequence"/>
</dbReference>
<dbReference type="EMBL" id="BRXW01000316">
    <property type="protein sequence ID" value="GMI18020.1"/>
    <property type="molecule type" value="Genomic_DNA"/>
</dbReference>